<evidence type="ECO:0000313" key="2">
    <source>
        <dbReference type="Proteomes" id="UP001595912"/>
    </source>
</evidence>
<accession>A0ABV9WB39</accession>
<protein>
    <submittedName>
        <fullName evidence="1">DUF6086 family protein</fullName>
    </submittedName>
</protein>
<dbReference type="Proteomes" id="UP001595912">
    <property type="component" value="Unassembled WGS sequence"/>
</dbReference>
<organism evidence="1 2">
    <name type="scientific">Dactylosporangium cerinum</name>
    <dbReference type="NCBI Taxonomy" id="1434730"/>
    <lineage>
        <taxon>Bacteria</taxon>
        <taxon>Bacillati</taxon>
        <taxon>Actinomycetota</taxon>
        <taxon>Actinomycetes</taxon>
        <taxon>Micromonosporales</taxon>
        <taxon>Micromonosporaceae</taxon>
        <taxon>Dactylosporangium</taxon>
    </lineage>
</organism>
<dbReference type="Pfam" id="PF19564">
    <property type="entry name" value="DUF6086"/>
    <property type="match status" value="1"/>
</dbReference>
<gene>
    <name evidence="1" type="ORF">ACFPIJ_47360</name>
</gene>
<dbReference type="EMBL" id="JBHSIU010000074">
    <property type="protein sequence ID" value="MFC5005437.1"/>
    <property type="molecule type" value="Genomic_DNA"/>
</dbReference>
<reference evidence="2" key="1">
    <citation type="journal article" date="2019" name="Int. J. Syst. Evol. Microbiol.">
        <title>The Global Catalogue of Microorganisms (GCM) 10K type strain sequencing project: providing services to taxonomists for standard genome sequencing and annotation.</title>
        <authorList>
            <consortium name="The Broad Institute Genomics Platform"/>
            <consortium name="The Broad Institute Genome Sequencing Center for Infectious Disease"/>
            <person name="Wu L."/>
            <person name="Ma J."/>
        </authorList>
    </citation>
    <scope>NUCLEOTIDE SEQUENCE [LARGE SCALE GENOMIC DNA]</scope>
    <source>
        <strain evidence="2">CGMCC 4.7152</strain>
    </source>
</reference>
<sequence>MDVRAVTAADVRTSLPHDPDTRFTASIVPLHGGLSPRWNPGGMGMIAYVDRVSFWEPGMGTARMFVAQVRLLEDMVQRSSGIRGPESDELFVDPLAVREFLRVLLRSWSRQGSVAVKAMTLGVMRMFAALDQHLNGSLSELDVFPEICNGVDAALLTGALNPMPWGPPAALDLPQSIRYDLAAIVQDLAYGRYPTIEERTEGRGLSAERVRAAVTAYPIPLAIPPERIPPDLTSTVDGPHRVSRMSLWDTVYGPSRLRLEVAHDVVGHRITRLGFGDP</sequence>
<comment type="caution">
    <text evidence="1">The sequence shown here is derived from an EMBL/GenBank/DDBJ whole genome shotgun (WGS) entry which is preliminary data.</text>
</comment>
<evidence type="ECO:0000313" key="1">
    <source>
        <dbReference type="EMBL" id="MFC5005437.1"/>
    </source>
</evidence>
<dbReference type="InterPro" id="IPR045732">
    <property type="entry name" value="DUF6086"/>
</dbReference>
<name>A0ABV9WB39_9ACTN</name>
<proteinExistence type="predicted"/>
<keyword evidence="2" id="KW-1185">Reference proteome</keyword>